<dbReference type="Gene3D" id="2.120.10.30">
    <property type="entry name" value="TolB, C-terminal domain"/>
    <property type="match status" value="1"/>
</dbReference>
<sequence>MRGIGVVVSTMLLASALGAQGGTDIWVGELRGSGSALSLGDLRNVTRRAGYDNQPQFAPDGRSLLFTRIEADGRADSWRVTVDGRVVSQLTRTAVEQEYSPTPMPDGNGFSAIVVEADSTQRLWAYDWNGVPQRPIVPALRPVGYHVWVGLGNIGAFVLSQPTPRDANALVLMNPQTERVDTLARGIGRAFARVPGREAFTFVHFHGDTAVLGEVDVRTRGVRRVVVLPRGAEYHVWLSDGSALISGNGVLYRWAEGRLETFVDLRSRGIRDVSRLALSADGTHLAIVGADQ</sequence>
<evidence type="ECO:0000313" key="1">
    <source>
        <dbReference type="EMBL" id="WKW13304.1"/>
    </source>
</evidence>
<accession>A0AA49Q8W8</accession>
<protein>
    <recommendedName>
        <fullName evidence="4">WD40 repeat domain-containing protein</fullName>
    </recommendedName>
</protein>
<evidence type="ECO:0000313" key="3">
    <source>
        <dbReference type="Proteomes" id="UP001229955"/>
    </source>
</evidence>
<dbReference type="RefSeq" id="WP_367886164.1">
    <property type="nucleotide sequence ID" value="NZ_CP130612.1"/>
</dbReference>
<proteinExistence type="predicted"/>
<dbReference type="InterPro" id="IPR011042">
    <property type="entry name" value="6-blade_b-propeller_TolB-like"/>
</dbReference>
<dbReference type="InterPro" id="IPR011659">
    <property type="entry name" value="WD40"/>
</dbReference>
<keyword evidence="3" id="KW-1185">Reference proteome</keyword>
<dbReference type="Pfam" id="PF07676">
    <property type="entry name" value="PD40"/>
    <property type="match status" value="1"/>
</dbReference>
<evidence type="ECO:0000313" key="2">
    <source>
        <dbReference type="EMBL" id="WKW16211.1"/>
    </source>
</evidence>
<dbReference type="KEGG" id="pspc:Strain318_002621"/>
<dbReference type="AlphaFoldDB" id="A0AA49Q8W8"/>
<evidence type="ECO:0008006" key="4">
    <source>
        <dbReference type="Google" id="ProtNLM"/>
    </source>
</evidence>
<name>A0AA49Q8W8_9BACT</name>
<organism evidence="2 3">
    <name type="scientific">Pseudogemmatithrix spongiicola</name>
    <dbReference type="NCBI Taxonomy" id="3062599"/>
    <lineage>
        <taxon>Bacteria</taxon>
        <taxon>Pseudomonadati</taxon>
        <taxon>Gemmatimonadota</taxon>
        <taxon>Gemmatimonadia</taxon>
        <taxon>Gemmatimonadales</taxon>
        <taxon>Gemmatimonadaceae</taxon>
        <taxon>Pseudogemmatithrix</taxon>
    </lineage>
</organism>
<accession>A0AA49Q641</accession>
<gene>
    <name evidence="1" type="ORF">Strain138_002621</name>
    <name evidence="2" type="ORF">Strain318_002621</name>
</gene>
<dbReference type="EMBL" id="CP130612">
    <property type="protein sequence ID" value="WKW13304.1"/>
    <property type="molecule type" value="Genomic_DNA"/>
</dbReference>
<dbReference type="SUPFAM" id="SSF82171">
    <property type="entry name" value="DPP6 N-terminal domain-like"/>
    <property type="match status" value="1"/>
</dbReference>
<dbReference type="EMBL" id="CP130613">
    <property type="protein sequence ID" value="WKW16211.1"/>
    <property type="molecule type" value="Genomic_DNA"/>
</dbReference>
<dbReference type="Proteomes" id="UP001229955">
    <property type="component" value="Chromosome"/>
</dbReference>
<reference evidence="2" key="1">
    <citation type="submission" date="2023-07" db="EMBL/GenBank/DDBJ databases">
        <authorList>
            <person name="Haufschild T."/>
            <person name="Kallscheuer N."/>
            <person name="Hammer J."/>
            <person name="Kohn T."/>
            <person name="Kabuu M."/>
            <person name="Jogler M."/>
            <person name="Wohfarth N."/>
            <person name="Heuer A."/>
            <person name="Rohde M."/>
            <person name="van Teeseling M.C.F."/>
            <person name="Jogler C."/>
        </authorList>
    </citation>
    <scope>NUCLEOTIDE SEQUENCE</scope>
    <source>
        <strain evidence="1">Strain 138</strain>
        <strain evidence="2">Strain 318</strain>
    </source>
</reference>